<organism evidence="18 19">
    <name type="scientific">Alcaligenes xylosoxydans xylosoxydans</name>
    <name type="common">Achromobacter xylosoxidans</name>
    <dbReference type="NCBI Taxonomy" id="85698"/>
    <lineage>
        <taxon>Bacteria</taxon>
        <taxon>Pseudomonadati</taxon>
        <taxon>Pseudomonadota</taxon>
        <taxon>Betaproteobacteria</taxon>
        <taxon>Burkholderiales</taxon>
        <taxon>Alcaligenaceae</taxon>
        <taxon>Achromobacter</taxon>
    </lineage>
</organism>
<evidence type="ECO:0000256" key="3">
    <source>
        <dbReference type="ARBA" id="ARBA00022448"/>
    </source>
</evidence>
<keyword evidence="8" id="KW-0406">Ion transport</keyword>
<dbReference type="InterPro" id="IPR012910">
    <property type="entry name" value="Plug_dom"/>
</dbReference>
<name>A0A0X8P642_ALCXX</name>
<evidence type="ECO:0000256" key="9">
    <source>
        <dbReference type="ARBA" id="ARBA00023077"/>
    </source>
</evidence>
<evidence type="ECO:0000256" key="13">
    <source>
        <dbReference type="PROSITE-ProRule" id="PRU01360"/>
    </source>
</evidence>
<sequence length="695" mass="74277">MARPILHSLLGMAPAVAAMAAESQPPQTVPVVVSGNRIGLSPLETPASVDIVEGAAMRRGQPGINLSEGLAGVPGLQIQNRQNYAQDLQLSSRGFGARSTFGVRGVRLYVDGIPATMPDGQGQTSNIDIGSLDRVEVLRGPYSALYGNSSGGVILAYTEDGAVPSAIGASAWAGGDHTWRYGAKASGVSGGMDYVLDLSRMTTDGYRDHSAARKNLGNAKLGVQLDDASRLTIVANSVDLTAQDPLGLTHAQFQDAPRSADLAAQYDTRKTVRQTQGGLVYERHVDGANTLRLMLYYGQRDTTQFQAIPPAAQAAPTQAGGVIDLRRRYGGADLRWTSELGPTQRPLTLVGGFSYDTMREARKGYQNYTGDGASRQLGVQGALRRDETNTVYNADPYLQASWRVAPRWTLDAGLRYSTVAFRSRDHYIAPGNGDDSGDARYRRALPVAAVRYQPDARTSLYASYGRGFETPTLNELSYRPGGLPGLNFGLAPALSDNAEAGLKTDLAGGQLTAAVFRVSTRDEIVSAGSTGGRATFRNAGRTRRDGVELGWSAGFAGHGRAQLAYTWLDARYRDDAGGAIRAGHRIPGIARQSAYAALGWAPPQGWQAGIEGRYLSRLYAEDANDAAAPGYVVAALSAGYIKRLGEWELSAYARVDNLFDRHYAGSVIVNESNGRYYEPAPGRSVGMGVGVTYRY</sequence>
<dbReference type="PANTHER" id="PTHR32552">
    <property type="entry name" value="FERRICHROME IRON RECEPTOR-RELATED"/>
    <property type="match status" value="1"/>
</dbReference>
<evidence type="ECO:0000259" key="16">
    <source>
        <dbReference type="Pfam" id="PF00593"/>
    </source>
</evidence>
<keyword evidence="4 13" id="KW-1134">Transmembrane beta strand</keyword>
<evidence type="ECO:0000256" key="4">
    <source>
        <dbReference type="ARBA" id="ARBA00022452"/>
    </source>
</evidence>
<keyword evidence="11 18" id="KW-0675">Receptor</keyword>
<keyword evidence="3 13" id="KW-0813">Transport</keyword>
<dbReference type="InterPro" id="IPR036942">
    <property type="entry name" value="Beta-barrel_TonB_sf"/>
</dbReference>
<evidence type="ECO:0000313" key="18">
    <source>
        <dbReference type="EMBL" id="AMG40384.2"/>
    </source>
</evidence>
<evidence type="ECO:0000256" key="2">
    <source>
        <dbReference type="ARBA" id="ARBA00009810"/>
    </source>
</evidence>
<feature type="domain" description="TonB-dependent receptor plug" evidence="17">
    <location>
        <begin position="43"/>
        <end position="153"/>
    </location>
</feature>
<evidence type="ECO:0000313" key="19">
    <source>
        <dbReference type="Proteomes" id="UP000060602"/>
    </source>
</evidence>
<evidence type="ECO:0000256" key="11">
    <source>
        <dbReference type="ARBA" id="ARBA00023170"/>
    </source>
</evidence>
<dbReference type="PANTHER" id="PTHR32552:SF81">
    <property type="entry name" value="TONB-DEPENDENT OUTER MEMBRANE RECEPTOR"/>
    <property type="match status" value="1"/>
</dbReference>
<feature type="domain" description="TonB-dependent receptor-like beta-barrel" evidence="16">
    <location>
        <begin position="225"/>
        <end position="658"/>
    </location>
</feature>
<evidence type="ECO:0000256" key="7">
    <source>
        <dbReference type="ARBA" id="ARBA00023004"/>
    </source>
</evidence>
<dbReference type="GO" id="GO:0006826">
    <property type="term" value="P:iron ion transport"/>
    <property type="evidence" value="ECO:0007669"/>
    <property type="project" value="UniProtKB-KW"/>
</dbReference>
<accession>A0A0X8P642</accession>
<evidence type="ECO:0000256" key="8">
    <source>
        <dbReference type="ARBA" id="ARBA00023065"/>
    </source>
</evidence>
<evidence type="ECO:0000256" key="12">
    <source>
        <dbReference type="ARBA" id="ARBA00023237"/>
    </source>
</evidence>
<keyword evidence="7" id="KW-0408">Iron</keyword>
<keyword evidence="10 13" id="KW-0472">Membrane</keyword>
<keyword evidence="15" id="KW-0732">Signal</keyword>
<dbReference type="InterPro" id="IPR037066">
    <property type="entry name" value="Plug_dom_sf"/>
</dbReference>
<feature type="signal peptide" evidence="15">
    <location>
        <begin position="1"/>
        <end position="20"/>
    </location>
</feature>
<proteinExistence type="inferred from homology"/>
<evidence type="ECO:0000256" key="5">
    <source>
        <dbReference type="ARBA" id="ARBA00022496"/>
    </source>
</evidence>
<protein>
    <submittedName>
        <fullName evidence="18">TonB-dependent receptor</fullName>
    </submittedName>
</protein>
<keyword evidence="6 13" id="KW-0812">Transmembrane</keyword>
<evidence type="ECO:0000256" key="10">
    <source>
        <dbReference type="ARBA" id="ARBA00023136"/>
    </source>
</evidence>
<dbReference type="Pfam" id="PF00593">
    <property type="entry name" value="TonB_dep_Rec_b-barrel"/>
    <property type="match status" value="1"/>
</dbReference>
<evidence type="ECO:0000259" key="17">
    <source>
        <dbReference type="Pfam" id="PF07715"/>
    </source>
</evidence>
<evidence type="ECO:0000256" key="6">
    <source>
        <dbReference type="ARBA" id="ARBA00022692"/>
    </source>
</evidence>
<dbReference type="InterPro" id="IPR039426">
    <property type="entry name" value="TonB-dep_rcpt-like"/>
</dbReference>
<dbReference type="Proteomes" id="UP000060602">
    <property type="component" value="Chromosome"/>
</dbReference>
<dbReference type="SUPFAM" id="SSF56935">
    <property type="entry name" value="Porins"/>
    <property type="match status" value="1"/>
</dbReference>
<dbReference type="Pfam" id="PF07715">
    <property type="entry name" value="Plug"/>
    <property type="match status" value="1"/>
</dbReference>
<reference evidence="19" key="1">
    <citation type="submission" date="2015-12" db="EMBL/GenBank/DDBJ databases">
        <title>FDA dAtabase for Regulatory Grade micrObial Sequences (FDA-ARGOS): Supporting development and validation of Infectious Disease Dx tests.</title>
        <authorList>
            <person name="Case J."/>
            <person name="Tallon L."/>
            <person name="Sadzewicz L."/>
            <person name="Sengamalay N."/>
            <person name="Ott S."/>
            <person name="Godinez A."/>
            <person name="Nagaraj S."/>
            <person name="Nadendla S."/>
            <person name="Sichtig H."/>
        </authorList>
    </citation>
    <scope>NUCLEOTIDE SEQUENCE [LARGE SCALE GENOMIC DNA]</scope>
    <source>
        <strain evidence="19">FDAARGOS_147</strain>
    </source>
</reference>
<evidence type="ECO:0000256" key="15">
    <source>
        <dbReference type="SAM" id="SignalP"/>
    </source>
</evidence>
<keyword evidence="12 13" id="KW-0998">Cell outer membrane</keyword>
<evidence type="ECO:0000256" key="14">
    <source>
        <dbReference type="RuleBase" id="RU003357"/>
    </source>
</evidence>
<dbReference type="CDD" id="cd01347">
    <property type="entry name" value="ligand_gated_channel"/>
    <property type="match status" value="1"/>
</dbReference>
<dbReference type="PROSITE" id="PS52016">
    <property type="entry name" value="TONB_DEPENDENT_REC_3"/>
    <property type="match status" value="1"/>
</dbReference>
<dbReference type="RefSeq" id="WP_081105157.1">
    <property type="nucleotide sequence ID" value="NZ_CP014060.2"/>
</dbReference>
<keyword evidence="5" id="KW-0410">Iron transport</keyword>
<dbReference type="AlphaFoldDB" id="A0A0X8P642"/>
<dbReference type="InterPro" id="IPR000531">
    <property type="entry name" value="Beta-barrel_TonB"/>
</dbReference>
<comment type="subcellular location">
    <subcellularLocation>
        <location evidence="1 13">Cell outer membrane</location>
        <topology evidence="1 13">Multi-pass membrane protein</topology>
    </subcellularLocation>
</comment>
<comment type="similarity">
    <text evidence="2 13 14">Belongs to the TonB-dependent receptor family.</text>
</comment>
<dbReference type="Gene3D" id="2.40.170.20">
    <property type="entry name" value="TonB-dependent receptor, beta-barrel domain"/>
    <property type="match status" value="1"/>
</dbReference>
<evidence type="ECO:0000256" key="1">
    <source>
        <dbReference type="ARBA" id="ARBA00004571"/>
    </source>
</evidence>
<dbReference type="Gene3D" id="2.170.130.10">
    <property type="entry name" value="TonB-dependent receptor, plug domain"/>
    <property type="match status" value="1"/>
</dbReference>
<gene>
    <name evidence="18" type="ORF">AL504_24760</name>
</gene>
<keyword evidence="9 14" id="KW-0798">TonB box</keyword>
<dbReference type="GO" id="GO:0009279">
    <property type="term" value="C:cell outer membrane"/>
    <property type="evidence" value="ECO:0007669"/>
    <property type="project" value="UniProtKB-SubCell"/>
</dbReference>
<feature type="chain" id="PRO_5014996896" evidence="15">
    <location>
        <begin position="21"/>
        <end position="695"/>
    </location>
</feature>
<dbReference type="EMBL" id="CP014060">
    <property type="protein sequence ID" value="AMG40384.2"/>
    <property type="molecule type" value="Genomic_DNA"/>
</dbReference>